<evidence type="ECO:0000313" key="1">
    <source>
        <dbReference type="EMBL" id="KQL54947.1"/>
    </source>
</evidence>
<evidence type="ECO:0000313" key="2">
    <source>
        <dbReference type="Proteomes" id="UP000051888"/>
    </source>
</evidence>
<dbReference type="PATRIC" id="fig|157838.3.peg.3659"/>
<keyword evidence="2" id="KW-1185">Reference proteome</keyword>
<organism evidence="1 2">
    <name type="scientific">Heyndrickxia shackletonii</name>
    <dbReference type="NCBI Taxonomy" id="157838"/>
    <lineage>
        <taxon>Bacteria</taxon>
        <taxon>Bacillati</taxon>
        <taxon>Bacillota</taxon>
        <taxon>Bacilli</taxon>
        <taxon>Bacillales</taxon>
        <taxon>Bacillaceae</taxon>
        <taxon>Heyndrickxia</taxon>
    </lineage>
</organism>
<dbReference type="Proteomes" id="UP000051888">
    <property type="component" value="Unassembled WGS sequence"/>
</dbReference>
<dbReference type="STRING" id="157838.AN964_16530"/>
<name>A0A0Q3WZB3_9BACI</name>
<dbReference type="EMBL" id="LJJC01000004">
    <property type="protein sequence ID" value="KQL54947.1"/>
    <property type="molecule type" value="Genomic_DNA"/>
</dbReference>
<protein>
    <recommendedName>
        <fullName evidence="3">DUF4855 domain-containing protein</fullName>
    </recommendedName>
</protein>
<sequence length="334" mass="38836">MVENGYMTAKELGIQNHICVLPYGENSDTGKVLWSTTDLKPYQSYLVNGRSADRLFRGFIFNPINGREGHYIHPMYADFGELADKEDWQIALNNLFVSNYNLDALAINTKPGFKTDIWVTIPYPNPSQTNFGLVDGRELNFKNEEDREEAVKWWISSFQNMWDQSTSLHEFLTFKGFVWQRVSISGNDINLVKNVNNFIHSNGLLSLWLQQYGSCGCVDWKEFGFDASCTNPNFYGNSGHDFSWIANSTVFANYYRIGMQIFFGKGDMFKERHLYDYLNYGIYNNYMNESLLVYQFPNQTMREIYENNLDEYIALYSFTRKTYTPVYPTAAFPA</sequence>
<comment type="caution">
    <text evidence="1">The sequence shown here is derived from an EMBL/GenBank/DDBJ whole genome shotgun (WGS) entry which is preliminary data.</text>
</comment>
<evidence type="ECO:0008006" key="3">
    <source>
        <dbReference type="Google" id="ProtNLM"/>
    </source>
</evidence>
<reference evidence="1 2" key="1">
    <citation type="submission" date="2015-09" db="EMBL/GenBank/DDBJ databases">
        <title>Genome sequencing project for genomic taxonomy and phylogenomics of Bacillus-like bacteria.</title>
        <authorList>
            <person name="Liu B."/>
            <person name="Wang J."/>
            <person name="Zhu Y."/>
            <person name="Liu G."/>
            <person name="Chen Q."/>
            <person name="Chen Z."/>
            <person name="Lan J."/>
            <person name="Che J."/>
            <person name="Ge C."/>
            <person name="Shi H."/>
            <person name="Pan Z."/>
            <person name="Liu X."/>
        </authorList>
    </citation>
    <scope>NUCLEOTIDE SEQUENCE [LARGE SCALE GENOMIC DNA]</scope>
    <source>
        <strain evidence="1 2">LMG 18435</strain>
    </source>
</reference>
<dbReference type="InterPro" id="IPR032329">
    <property type="entry name" value="DUF4855"/>
</dbReference>
<proteinExistence type="predicted"/>
<dbReference type="Pfam" id="PF16147">
    <property type="entry name" value="DUF4855"/>
    <property type="match status" value="1"/>
</dbReference>
<dbReference type="AlphaFoldDB" id="A0A0Q3WZB3"/>
<gene>
    <name evidence="1" type="ORF">AN964_16530</name>
</gene>
<accession>A0A0Q3WZB3</accession>